<keyword evidence="5" id="KW-0378">Hydrolase</keyword>
<feature type="transmembrane region" description="Helical" evidence="8">
    <location>
        <begin position="179"/>
        <end position="199"/>
    </location>
</feature>
<evidence type="ECO:0000313" key="11">
    <source>
        <dbReference type="Proteomes" id="UP000199675"/>
    </source>
</evidence>
<dbReference type="Pfam" id="PF09721">
    <property type="entry name" value="Exosortase_EpsH"/>
    <property type="match status" value="1"/>
</dbReference>
<dbReference type="Pfam" id="PF11984">
    <property type="entry name" value="DUF3485"/>
    <property type="match status" value="1"/>
</dbReference>
<dbReference type="NCBIfam" id="TIGR02602">
    <property type="entry name" value="8TM_EpsH"/>
    <property type="match status" value="1"/>
</dbReference>
<dbReference type="GO" id="GO:0006508">
    <property type="term" value="P:proteolysis"/>
    <property type="evidence" value="ECO:0007669"/>
    <property type="project" value="UniProtKB-KW"/>
</dbReference>
<feature type="transmembrane region" description="Helical" evidence="8">
    <location>
        <begin position="299"/>
        <end position="317"/>
    </location>
</feature>
<dbReference type="STRING" id="488533.SAMN04487960_103252"/>
<evidence type="ECO:0000256" key="5">
    <source>
        <dbReference type="ARBA" id="ARBA00022801"/>
    </source>
</evidence>
<keyword evidence="11" id="KW-1185">Reference proteome</keyword>
<dbReference type="Proteomes" id="UP000199675">
    <property type="component" value="Unassembled WGS sequence"/>
</dbReference>
<dbReference type="NCBIfam" id="TIGR04178">
    <property type="entry name" value="exo_archaeo"/>
    <property type="match status" value="1"/>
</dbReference>
<keyword evidence="7 8" id="KW-0472">Membrane</keyword>
<feature type="transmembrane region" description="Helical" evidence="8">
    <location>
        <begin position="211"/>
        <end position="237"/>
    </location>
</feature>
<feature type="transmembrane region" description="Helical" evidence="8">
    <location>
        <begin position="252"/>
        <end position="271"/>
    </location>
</feature>
<evidence type="ECO:0000256" key="8">
    <source>
        <dbReference type="SAM" id="Phobius"/>
    </source>
</evidence>
<evidence type="ECO:0000256" key="3">
    <source>
        <dbReference type="ARBA" id="ARBA00022670"/>
    </source>
</evidence>
<dbReference type="EMBL" id="FNNE01000003">
    <property type="protein sequence ID" value="SDW60508.1"/>
    <property type="molecule type" value="Genomic_DNA"/>
</dbReference>
<accession>A0A1H2UWY3</accession>
<dbReference type="InterPro" id="IPR019127">
    <property type="entry name" value="Exosortase"/>
</dbReference>
<feature type="transmembrane region" description="Helical" evidence="8">
    <location>
        <begin position="123"/>
        <end position="143"/>
    </location>
</feature>
<dbReference type="OrthoDB" id="9797363at2"/>
<dbReference type="GO" id="GO:0005886">
    <property type="term" value="C:plasma membrane"/>
    <property type="evidence" value="ECO:0007669"/>
    <property type="project" value="UniProtKB-SubCell"/>
</dbReference>
<feature type="transmembrane region" description="Helical" evidence="8">
    <location>
        <begin position="43"/>
        <end position="59"/>
    </location>
</feature>
<evidence type="ECO:0000313" key="10">
    <source>
        <dbReference type="EMBL" id="SDW60508.1"/>
    </source>
</evidence>
<keyword evidence="3" id="KW-0645">Protease</keyword>
<feature type="transmembrane region" description="Helical" evidence="8">
    <location>
        <begin position="12"/>
        <end position="31"/>
    </location>
</feature>
<keyword evidence="6 8" id="KW-1133">Transmembrane helix</keyword>
<dbReference type="InterPro" id="IPR013426">
    <property type="entry name" value="EpsH-like"/>
</dbReference>
<name>A0A1H2UWY3_9GAMM</name>
<feature type="domain" description="Methanolan biosynthesis EpsI" evidence="9">
    <location>
        <begin position="301"/>
        <end position="482"/>
    </location>
</feature>
<dbReference type="RefSeq" id="WP_091812075.1">
    <property type="nucleotide sequence ID" value="NZ_FNNE01000003.1"/>
</dbReference>
<keyword evidence="2" id="KW-1003">Cell membrane</keyword>
<sequence>MDRSSEISRIDRLSPFAFLAIFLLGTWPTLYGLGTRWLKFDESYSHGFMVLAVSLFLSIRKWQATRPVTGFYPFWLLPLALSVALYLVGGILLIEAFQQVALLPIVISGLMVLWGWRQTQTFFLTIGILLFTIPVWDYLSWYLQLITVAVNQFILSWLDIEFIVEGVIVYFPGVGAFEIAHGCSGLRYLLVGMTLTVLYCELNLRRLHDWVWLFGAGIMLALVANWIRVFVIIYVGYKSDMTSSLIQEHDFFGWWVFAGTLVPLFFFARWLERKDDGAQPDDTAEQALRPRVGKPSSGVAALILGGLLFVALSWWTVQGESGHATRASVPHEDPFSDELRQWLPLFEDRLLGWRPMIEWPDRTFSKSFFAPAPATRDSGSGSQVFLGLYSYDYQRPQREIVQYHNHVYDPERFLPNVTFTVPVGASGELSGLTLKGLGTDQRIYIAYGYYVEGRWETNDLQAKLAQLPGIFNSRTDASLLVIGLACTDCDGENRLKAMSPALKEAAQDYLDRLYN</sequence>
<dbReference type="InterPro" id="IPR014263">
    <property type="entry name" value="Methanolan_biosynth_EpsI"/>
</dbReference>
<proteinExistence type="predicted"/>
<evidence type="ECO:0000256" key="1">
    <source>
        <dbReference type="ARBA" id="ARBA00004651"/>
    </source>
</evidence>
<reference evidence="10 11" key="1">
    <citation type="submission" date="2016-10" db="EMBL/GenBank/DDBJ databases">
        <authorList>
            <person name="de Groot N.N."/>
        </authorList>
    </citation>
    <scope>NUCLEOTIDE SEQUENCE [LARGE SCALE GENOMIC DNA]</scope>
    <source>
        <strain evidence="10 11">CGMCC 1.7059</strain>
    </source>
</reference>
<protein>
    <submittedName>
        <fullName evidence="10">Exosortase</fullName>
    </submittedName>
</protein>
<feature type="transmembrane region" description="Helical" evidence="8">
    <location>
        <begin position="100"/>
        <end position="116"/>
    </location>
</feature>
<feature type="transmembrane region" description="Helical" evidence="8">
    <location>
        <begin position="71"/>
        <end position="94"/>
    </location>
</feature>
<evidence type="ECO:0000256" key="7">
    <source>
        <dbReference type="ARBA" id="ARBA00023136"/>
    </source>
</evidence>
<keyword evidence="4 8" id="KW-0812">Transmembrane</keyword>
<dbReference type="InterPro" id="IPR026392">
    <property type="entry name" value="Exo/Archaeosortase_dom"/>
</dbReference>
<dbReference type="GO" id="GO:0008233">
    <property type="term" value="F:peptidase activity"/>
    <property type="evidence" value="ECO:0007669"/>
    <property type="project" value="UniProtKB-KW"/>
</dbReference>
<evidence type="ECO:0000256" key="6">
    <source>
        <dbReference type="ARBA" id="ARBA00022989"/>
    </source>
</evidence>
<evidence type="ECO:0000256" key="4">
    <source>
        <dbReference type="ARBA" id="ARBA00022692"/>
    </source>
</evidence>
<evidence type="ECO:0000259" key="9">
    <source>
        <dbReference type="Pfam" id="PF11984"/>
    </source>
</evidence>
<comment type="subcellular location">
    <subcellularLocation>
        <location evidence="1">Cell membrane</location>
        <topology evidence="1">Multi-pass membrane protein</topology>
    </subcellularLocation>
</comment>
<organism evidence="10 11">
    <name type="scientific">Marinobacter mobilis</name>
    <dbReference type="NCBI Taxonomy" id="488533"/>
    <lineage>
        <taxon>Bacteria</taxon>
        <taxon>Pseudomonadati</taxon>
        <taxon>Pseudomonadota</taxon>
        <taxon>Gammaproteobacteria</taxon>
        <taxon>Pseudomonadales</taxon>
        <taxon>Marinobacteraceae</taxon>
        <taxon>Marinobacter</taxon>
    </lineage>
</organism>
<gene>
    <name evidence="10" type="ORF">SAMN04487960_103252</name>
</gene>
<evidence type="ECO:0000256" key="2">
    <source>
        <dbReference type="ARBA" id="ARBA00022475"/>
    </source>
</evidence>
<dbReference type="AlphaFoldDB" id="A0A1H2UWY3"/>